<organism evidence="6">
    <name type="scientific">Atelocyanobacterium thalassa (isolate ALOHA)</name>
    <dbReference type="NCBI Taxonomy" id="1453429"/>
    <lineage>
        <taxon>Bacteria</taxon>
        <taxon>Bacillati</taxon>
        <taxon>Cyanobacteriota</taxon>
        <taxon>Cyanophyceae</taxon>
        <taxon>Oscillatoriophycideae</taxon>
        <taxon>Chroococcales</taxon>
        <taxon>Aphanothecaceae</taxon>
        <taxon>Candidatus Atelocyanobacterium</taxon>
        <taxon>Candidatus Atelocyanobacterium thalassae</taxon>
    </lineage>
</organism>
<feature type="transmembrane region" description="Helical" evidence="3">
    <location>
        <begin position="7"/>
        <end position="28"/>
    </location>
</feature>
<dbReference type="Proteomes" id="UP000001405">
    <property type="component" value="Chromosome"/>
</dbReference>
<keyword evidence="6" id="KW-1185">Reference proteome</keyword>
<name>D3EN56_ATETH</name>
<dbReference type="OrthoDB" id="651281at2"/>
<evidence type="ECO:0000256" key="1">
    <source>
        <dbReference type="ARBA" id="ARBA00022729"/>
    </source>
</evidence>
<dbReference type="HOGENOM" id="CLU_064696_0_0_3"/>
<dbReference type="PANTHER" id="PTHR10161">
    <property type="entry name" value="TARTRATE-RESISTANT ACID PHOSPHATASE TYPE 5"/>
    <property type="match status" value="1"/>
</dbReference>
<dbReference type="InterPro" id="IPR029052">
    <property type="entry name" value="Metallo-depent_PP-like"/>
</dbReference>
<evidence type="ECO:0000259" key="4">
    <source>
        <dbReference type="Pfam" id="PF00149"/>
    </source>
</evidence>
<protein>
    <submittedName>
        <fullName evidence="5">Predicted phosphohydrolase</fullName>
    </submittedName>
</protein>
<dbReference type="KEGG" id="cyu:UCYN_01570"/>
<dbReference type="RefSeq" id="WP_012953571.1">
    <property type="nucleotide sequence ID" value="NC_013771.1"/>
</dbReference>
<reference evidence="5 6" key="1">
    <citation type="journal article" date="2010" name="Nature">
        <title>Metabolic streamlining in an open-ocean nitrogen-fixing cyanobacterium.</title>
        <authorList>
            <person name="Tripp H.J."/>
            <person name="Bench S.R."/>
            <person name="Turk K.A."/>
            <person name="Foster R.A."/>
            <person name="Desany B.A."/>
            <person name="Niazi F."/>
            <person name="Affourtit J.P."/>
            <person name="Zehr J.P."/>
        </authorList>
    </citation>
    <scope>NUCLEOTIDE SEQUENCE [LARGE SCALE GENOMIC DNA]</scope>
    <source>
        <strain evidence="6">ALOHA</strain>
    </source>
</reference>
<dbReference type="Gene3D" id="3.60.21.10">
    <property type="match status" value="1"/>
</dbReference>
<keyword evidence="3" id="KW-0812">Transmembrane</keyword>
<keyword evidence="3" id="KW-0472">Membrane</keyword>
<dbReference type="AlphaFoldDB" id="D3EN56"/>
<dbReference type="GO" id="GO:0016787">
    <property type="term" value="F:hydrolase activity"/>
    <property type="evidence" value="ECO:0007669"/>
    <property type="project" value="UniProtKB-KW"/>
</dbReference>
<dbReference type="PATRIC" id="fig|713887.8.peg.144"/>
<dbReference type="Pfam" id="PF00149">
    <property type="entry name" value="Metallophos"/>
    <property type="match status" value="1"/>
</dbReference>
<dbReference type="SUPFAM" id="SSF56300">
    <property type="entry name" value="Metallo-dependent phosphatases"/>
    <property type="match status" value="1"/>
</dbReference>
<gene>
    <name evidence="5" type="ordered locus">UCYN_01570</name>
</gene>
<dbReference type="InterPro" id="IPR051558">
    <property type="entry name" value="Metallophosphoesterase_PAP"/>
</dbReference>
<evidence type="ECO:0000313" key="5">
    <source>
        <dbReference type="EMBL" id="ADB94906.1"/>
    </source>
</evidence>
<dbReference type="EMBL" id="CP001842">
    <property type="protein sequence ID" value="ADB94906.1"/>
    <property type="molecule type" value="Genomic_DNA"/>
</dbReference>
<dbReference type="PANTHER" id="PTHR10161:SF14">
    <property type="entry name" value="TARTRATE-RESISTANT ACID PHOSPHATASE TYPE 5"/>
    <property type="match status" value="1"/>
</dbReference>
<keyword evidence="3" id="KW-1133">Transmembrane helix</keyword>
<evidence type="ECO:0000256" key="2">
    <source>
        <dbReference type="ARBA" id="ARBA00022801"/>
    </source>
</evidence>
<proteinExistence type="predicted"/>
<dbReference type="STRING" id="1453429.UCYN_01570"/>
<evidence type="ECO:0000256" key="3">
    <source>
        <dbReference type="SAM" id="Phobius"/>
    </source>
</evidence>
<accession>D3EN56</accession>
<dbReference type="InterPro" id="IPR004843">
    <property type="entry name" value="Calcineurin-like_PHP"/>
</dbReference>
<keyword evidence="1" id="KW-0732">Signal</keyword>
<sequence>MLYKRRSFLVIIGSMFGGKVFSLIHNFLIRNKNINIQKQNLNFLSKVLSVSPSAAASDLPNILKQEIRVVVISDLNGEYGTTSYAPEVIKSISLIKQWKPDLVLCAGDMIAGQKYSLTKKQIQSMWMAFNNNIALPLKQLKIPFGFSLGNHDASGAMYRDQLTFYKERIIASKFWNNSQRNLRLNFIDKSKFPFYYTFNQNNIFYLVLDASTHIISKEQLTWIEHSLKSLESKQAKLRFVIGHLPLFPIAVGRNNNGNFIKNGEKLQFLLEKYDVHTYISGHHHAYYPGKKGKLELLYSGALGGGPRRLLNSKLPPIKTLTVINISLLLKETKYITYNMNNLEILDIKTLPKLIGNVKRKDISSSKIINTI</sequence>
<feature type="domain" description="Calcineurin-like phosphoesterase" evidence="4">
    <location>
        <begin position="67"/>
        <end position="286"/>
    </location>
</feature>
<evidence type="ECO:0000313" key="6">
    <source>
        <dbReference type="Proteomes" id="UP000001405"/>
    </source>
</evidence>
<keyword evidence="2 5" id="KW-0378">Hydrolase</keyword>